<evidence type="ECO:0000313" key="1">
    <source>
        <dbReference type="EMBL" id="JAT88307.1"/>
    </source>
</evidence>
<name>A0A1E1WN06_PECGO</name>
<sequence>METSYARTKVRVLAICFGKTDSKITRQTAFNCLDKEFEDSILATLHSFEAQTAEVAAQGVAEAFQQGASGTAWLVARSRPAKNITNVLIDMFSSLQDEI</sequence>
<organism evidence="1">
    <name type="scientific">Pectinophora gossypiella</name>
    <name type="common">Cotton pink bollworm</name>
    <name type="synonym">Depressaria gossypiella</name>
    <dbReference type="NCBI Taxonomy" id="13191"/>
    <lineage>
        <taxon>Eukaryota</taxon>
        <taxon>Metazoa</taxon>
        <taxon>Ecdysozoa</taxon>
        <taxon>Arthropoda</taxon>
        <taxon>Hexapoda</taxon>
        <taxon>Insecta</taxon>
        <taxon>Pterygota</taxon>
        <taxon>Neoptera</taxon>
        <taxon>Endopterygota</taxon>
        <taxon>Lepidoptera</taxon>
        <taxon>Glossata</taxon>
        <taxon>Ditrysia</taxon>
        <taxon>Gelechioidea</taxon>
        <taxon>Gelechiidae</taxon>
        <taxon>Apatetrinae</taxon>
        <taxon>Pectinophora</taxon>
    </lineage>
</organism>
<reference evidence="1" key="1">
    <citation type="submission" date="2015-09" db="EMBL/GenBank/DDBJ databases">
        <title>De novo assembly of Pectinophora gossypiella (Pink Bollworm) gut transcriptome.</title>
        <authorList>
            <person name="Tassone E.E."/>
        </authorList>
    </citation>
    <scope>NUCLEOTIDE SEQUENCE</scope>
</reference>
<dbReference type="EMBL" id="GDQN01002747">
    <property type="protein sequence ID" value="JAT88307.1"/>
    <property type="molecule type" value="Transcribed_RNA"/>
</dbReference>
<protein>
    <submittedName>
        <fullName evidence="1">Uncharacterized protein</fullName>
    </submittedName>
</protein>
<dbReference type="OrthoDB" id="417891at2759"/>
<accession>A0A1E1WN06</accession>
<proteinExistence type="predicted"/>
<dbReference type="AlphaFoldDB" id="A0A1E1WN06"/>
<gene>
    <name evidence="1" type="ORF">g.10891</name>
</gene>
<dbReference type="Gene3D" id="3.40.50.720">
    <property type="entry name" value="NAD(P)-binding Rossmann-like Domain"/>
    <property type="match status" value="1"/>
</dbReference>